<evidence type="ECO:0000256" key="2">
    <source>
        <dbReference type="ARBA" id="ARBA00011903"/>
    </source>
</evidence>
<dbReference type="EMBL" id="JBHRSS010000006">
    <property type="protein sequence ID" value="MFC3104866.1"/>
    <property type="molecule type" value="Genomic_DNA"/>
</dbReference>
<dbReference type="Pfam" id="PF13614">
    <property type="entry name" value="AAA_31"/>
    <property type="match status" value="1"/>
</dbReference>
<organism evidence="11 12">
    <name type="scientific">Salinisphaera aquimarina</name>
    <dbReference type="NCBI Taxonomy" id="2094031"/>
    <lineage>
        <taxon>Bacteria</taxon>
        <taxon>Pseudomonadati</taxon>
        <taxon>Pseudomonadota</taxon>
        <taxon>Gammaproteobacteria</taxon>
        <taxon>Salinisphaerales</taxon>
        <taxon>Salinisphaeraceae</taxon>
        <taxon>Salinisphaera</taxon>
    </lineage>
</organism>
<evidence type="ECO:0000313" key="11">
    <source>
        <dbReference type="EMBL" id="MFC3104866.1"/>
    </source>
</evidence>
<evidence type="ECO:0000256" key="8">
    <source>
        <dbReference type="ARBA" id="ARBA00051245"/>
    </source>
</evidence>
<reference evidence="12" key="1">
    <citation type="journal article" date="2019" name="Int. J. Syst. Evol. Microbiol.">
        <title>The Global Catalogue of Microorganisms (GCM) 10K type strain sequencing project: providing services to taxonomists for standard genome sequencing and annotation.</title>
        <authorList>
            <consortium name="The Broad Institute Genomics Platform"/>
            <consortium name="The Broad Institute Genome Sequencing Center for Infectious Disease"/>
            <person name="Wu L."/>
            <person name="Ma J."/>
        </authorList>
    </citation>
    <scope>NUCLEOTIDE SEQUENCE [LARGE SCALE GENOMIC DNA]</scope>
    <source>
        <strain evidence="12">KCTC 52640</strain>
    </source>
</reference>
<feature type="compositionally biased region" description="Basic and acidic residues" evidence="9">
    <location>
        <begin position="7"/>
        <end position="16"/>
    </location>
</feature>
<dbReference type="RefSeq" id="WP_380690417.1">
    <property type="nucleotide sequence ID" value="NZ_JBHRSS010000006.1"/>
</dbReference>
<dbReference type="InterPro" id="IPR050445">
    <property type="entry name" value="Bact_polysacc_biosynth/exp"/>
</dbReference>
<dbReference type="SUPFAM" id="SSF52540">
    <property type="entry name" value="P-loop containing nucleoside triphosphate hydrolases"/>
    <property type="match status" value="1"/>
</dbReference>
<evidence type="ECO:0000256" key="5">
    <source>
        <dbReference type="ARBA" id="ARBA00022777"/>
    </source>
</evidence>
<dbReference type="PANTHER" id="PTHR32309:SF13">
    <property type="entry name" value="FERRIC ENTEROBACTIN TRANSPORT PROTEIN FEPE"/>
    <property type="match status" value="1"/>
</dbReference>
<sequence>MSLVEKAAQRLRERSDSNGPIPPQPSSSSETLPPTDLLAASETVSPVNHNPVVVNVAALQRIGLVPPEVVRDKIGREYQRVKRPILQVIAEDRDSPMGVNRIMVTSAKPGEGKSFTSLNLALSLAQELDHTVLLVDGDVASPRLSRALGLGKDPGLIDTLLSDDISAEQVIRTTDIPRLSVMPAGRRYDQATELMASRRMRRLVDELAADSRRIVLFDSAPLLATAESQALAMTMGQIIFVVKAGHTERRALDSALSLLDQSSARVSLLLNQSRAAYGDDYDGYYGAYGGGVNGTSQL</sequence>
<evidence type="ECO:0000256" key="6">
    <source>
        <dbReference type="ARBA" id="ARBA00022840"/>
    </source>
</evidence>
<evidence type="ECO:0000313" key="12">
    <source>
        <dbReference type="Proteomes" id="UP001595462"/>
    </source>
</evidence>
<keyword evidence="5" id="KW-0418">Kinase</keyword>
<feature type="region of interest" description="Disordered" evidence="9">
    <location>
        <begin position="1"/>
        <end position="34"/>
    </location>
</feature>
<keyword evidence="12" id="KW-1185">Reference proteome</keyword>
<keyword evidence="6" id="KW-0067">ATP-binding</keyword>
<evidence type="ECO:0000259" key="10">
    <source>
        <dbReference type="Pfam" id="PF13614"/>
    </source>
</evidence>
<dbReference type="CDD" id="cd05387">
    <property type="entry name" value="BY-kinase"/>
    <property type="match status" value="1"/>
</dbReference>
<evidence type="ECO:0000256" key="9">
    <source>
        <dbReference type="SAM" id="MobiDB-lite"/>
    </source>
</evidence>
<dbReference type="EC" id="2.7.10.2" evidence="2"/>
<dbReference type="PANTHER" id="PTHR32309">
    <property type="entry name" value="TYROSINE-PROTEIN KINASE"/>
    <property type="match status" value="1"/>
</dbReference>
<dbReference type="Proteomes" id="UP001595462">
    <property type="component" value="Unassembled WGS sequence"/>
</dbReference>
<keyword evidence="3" id="KW-0808">Transferase</keyword>
<keyword evidence="7" id="KW-0829">Tyrosine-protein kinase</keyword>
<dbReference type="InterPro" id="IPR005702">
    <property type="entry name" value="Wzc-like_C"/>
</dbReference>
<feature type="domain" description="AAA" evidence="10">
    <location>
        <begin position="102"/>
        <end position="239"/>
    </location>
</feature>
<comment type="catalytic activity">
    <reaction evidence="8">
        <text>L-tyrosyl-[protein] + ATP = O-phospho-L-tyrosyl-[protein] + ADP + H(+)</text>
        <dbReference type="Rhea" id="RHEA:10596"/>
        <dbReference type="Rhea" id="RHEA-COMP:10136"/>
        <dbReference type="Rhea" id="RHEA-COMP:20101"/>
        <dbReference type="ChEBI" id="CHEBI:15378"/>
        <dbReference type="ChEBI" id="CHEBI:30616"/>
        <dbReference type="ChEBI" id="CHEBI:46858"/>
        <dbReference type="ChEBI" id="CHEBI:61978"/>
        <dbReference type="ChEBI" id="CHEBI:456216"/>
        <dbReference type="EC" id="2.7.10.2"/>
    </reaction>
</comment>
<comment type="caution">
    <text evidence="11">The sequence shown here is derived from an EMBL/GenBank/DDBJ whole genome shotgun (WGS) entry which is preliminary data.</text>
</comment>
<protein>
    <recommendedName>
        <fullName evidence="2">non-specific protein-tyrosine kinase</fullName>
        <ecNumber evidence="2">2.7.10.2</ecNumber>
    </recommendedName>
</protein>
<keyword evidence="4" id="KW-0547">Nucleotide-binding</keyword>
<proteinExistence type="inferred from homology"/>
<evidence type="ECO:0000256" key="1">
    <source>
        <dbReference type="ARBA" id="ARBA00007316"/>
    </source>
</evidence>
<dbReference type="Gene3D" id="3.40.50.300">
    <property type="entry name" value="P-loop containing nucleotide triphosphate hydrolases"/>
    <property type="match status" value="1"/>
</dbReference>
<gene>
    <name evidence="11" type="ORF">ACFOSU_13370</name>
</gene>
<dbReference type="InterPro" id="IPR027417">
    <property type="entry name" value="P-loop_NTPase"/>
</dbReference>
<evidence type="ECO:0000256" key="3">
    <source>
        <dbReference type="ARBA" id="ARBA00022679"/>
    </source>
</evidence>
<evidence type="ECO:0000256" key="4">
    <source>
        <dbReference type="ARBA" id="ARBA00022741"/>
    </source>
</evidence>
<dbReference type="InterPro" id="IPR025669">
    <property type="entry name" value="AAA_dom"/>
</dbReference>
<accession>A0ABV7ETM1</accession>
<comment type="similarity">
    <text evidence="1">Belongs to the CpsD/CapB family.</text>
</comment>
<name>A0ABV7ETM1_9GAMM</name>
<evidence type="ECO:0000256" key="7">
    <source>
        <dbReference type="ARBA" id="ARBA00023137"/>
    </source>
</evidence>